<dbReference type="PANTHER" id="PTHR15454">
    <property type="entry name" value="NISCHARIN RELATED"/>
    <property type="match status" value="1"/>
</dbReference>
<sequence length="497" mass="55436">MVTFWGENELRVVIVLPPSELNVELLWIIVATIGSYLAEPQIKTKHNDLAELVQLSAEQSAGHDCLVARARELASMPPMFIQCTTFVSISKILVYIQTIMNFMHHALPRELAEFLDFHHYELTFLLQTLAMKYFMEGDELLMTGKPVTFSPLELHAMSYRMKNPLPTNVASQQESDFSHVVDFASQVKKLVIEGSDQPFRESNVIQNNLDFTLNAFKSAEIIVIKNGNVKKIGHLGGLRKSLEELYVHESGMTQMADMILCDAVHKETLEGNEMQVWPKLKNINVSGNQITKIDISISLSPNIQTLNLSRNNLSVLENLIHLPHLVSLDLSNNQFTTLEDMHTKLGNVVHLDLSQNDISSLQGLSKLYSLSSLKIATNNICKISEVSHIASLPCLETLNLTGNPVTTVVDYRTKVLELFGRRASEVCLDNERPTQRELDTVAVLQAIRASREGCLPTLSISSPLPQLSSTLLQSTTTSITFIRPDKATVAKENSNCS</sequence>
<dbReference type="PROSITE" id="PS51450">
    <property type="entry name" value="LRR"/>
    <property type="match status" value="4"/>
</dbReference>
<dbReference type="PANTHER" id="PTHR15454:SF35">
    <property type="entry name" value="NISCHARIN"/>
    <property type="match status" value="1"/>
</dbReference>
<feature type="non-terminal residue" evidence="3">
    <location>
        <position position="497"/>
    </location>
</feature>
<proteinExistence type="predicted"/>
<reference evidence="3 4" key="1">
    <citation type="submission" date="2024-05" db="EMBL/GenBank/DDBJ databases">
        <authorList>
            <person name="Wallberg A."/>
        </authorList>
    </citation>
    <scope>NUCLEOTIDE SEQUENCE [LARGE SCALE GENOMIC DNA]</scope>
</reference>
<comment type="caution">
    <text evidence="3">The sequence shown here is derived from an EMBL/GenBank/DDBJ whole genome shotgun (WGS) entry which is preliminary data.</text>
</comment>
<evidence type="ECO:0000313" key="3">
    <source>
        <dbReference type="EMBL" id="CAL4065700.1"/>
    </source>
</evidence>
<keyword evidence="1" id="KW-0433">Leucine-rich repeat</keyword>
<evidence type="ECO:0000313" key="4">
    <source>
        <dbReference type="Proteomes" id="UP001497623"/>
    </source>
</evidence>
<dbReference type="Gene3D" id="3.80.10.10">
    <property type="entry name" value="Ribonuclease Inhibitor"/>
    <property type="match status" value="2"/>
</dbReference>
<evidence type="ECO:0000256" key="2">
    <source>
        <dbReference type="ARBA" id="ARBA00022737"/>
    </source>
</evidence>
<dbReference type="EMBL" id="CAXKWB010001874">
    <property type="protein sequence ID" value="CAL4065700.1"/>
    <property type="molecule type" value="Genomic_DNA"/>
</dbReference>
<dbReference type="Proteomes" id="UP001497623">
    <property type="component" value="Unassembled WGS sequence"/>
</dbReference>
<dbReference type="InterPro" id="IPR001611">
    <property type="entry name" value="Leu-rich_rpt"/>
</dbReference>
<dbReference type="GO" id="GO:0005737">
    <property type="term" value="C:cytoplasm"/>
    <property type="evidence" value="ECO:0007669"/>
    <property type="project" value="TreeGrafter"/>
</dbReference>
<dbReference type="AlphaFoldDB" id="A0AAV2PUU5"/>
<dbReference type="SMART" id="SM00365">
    <property type="entry name" value="LRR_SD22"/>
    <property type="match status" value="4"/>
</dbReference>
<dbReference type="SUPFAM" id="SSF52075">
    <property type="entry name" value="Outer arm dynein light chain 1"/>
    <property type="match status" value="1"/>
</dbReference>
<accession>A0AAV2PUU5</accession>
<dbReference type="Pfam" id="PF14580">
    <property type="entry name" value="LRR_9"/>
    <property type="match status" value="1"/>
</dbReference>
<name>A0AAV2PUU5_MEGNR</name>
<keyword evidence="2" id="KW-0677">Repeat</keyword>
<gene>
    <name evidence="3" type="ORF">MNOR_LOCUS4989</name>
</gene>
<organism evidence="3 4">
    <name type="scientific">Meganyctiphanes norvegica</name>
    <name type="common">Northern krill</name>
    <name type="synonym">Thysanopoda norvegica</name>
    <dbReference type="NCBI Taxonomy" id="48144"/>
    <lineage>
        <taxon>Eukaryota</taxon>
        <taxon>Metazoa</taxon>
        <taxon>Ecdysozoa</taxon>
        <taxon>Arthropoda</taxon>
        <taxon>Crustacea</taxon>
        <taxon>Multicrustacea</taxon>
        <taxon>Malacostraca</taxon>
        <taxon>Eumalacostraca</taxon>
        <taxon>Eucarida</taxon>
        <taxon>Euphausiacea</taxon>
        <taxon>Euphausiidae</taxon>
        <taxon>Meganyctiphanes</taxon>
    </lineage>
</organism>
<evidence type="ECO:0000256" key="1">
    <source>
        <dbReference type="ARBA" id="ARBA00022614"/>
    </source>
</evidence>
<dbReference type="InterPro" id="IPR032675">
    <property type="entry name" value="LRR_dom_sf"/>
</dbReference>
<protein>
    <submittedName>
        <fullName evidence="3">Uncharacterized protein</fullName>
    </submittedName>
</protein>
<keyword evidence="4" id="KW-1185">Reference proteome</keyword>